<comment type="caution">
    <text evidence="7">The sequence shown here is derived from an EMBL/GenBank/DDBJ whole genome shotgun (WGS) entry which is preliminary data.</text>
</comment>
<dbReference type="InterPro" id="IPR045225">
    <property type="entry name" value="Uracil/uridine/allantoin_perm"/>
</dbReference>
<dbReference type="PATRIC" id="fig|1158607.3.peg.2282"/>
<feature type="transmembrane region" description="Helical" evidence="6">
    <location>
        <begin position="194"/>
        <end position="215"/>
    </location>
</feature>
<evidence type="ECO:0000256" key="6">
    <source>
        <dbReference type="SAM" id="Phobius"/>
    </source>
</evidence>
<feature type="transmembrane region" description="Helical" evidence="6">
    <location>
        <begin position="319"/>
        <end position="347"/>
    </location>
</feature>
<keyword evidence="4 6" id="KW-1133">Transmembrane helix</keyword>
<dbReference type="eggNOG" id="COG1953">
    <property type="taxonomic scope" value="Bacteria"/>
</dbReference>
<feature type="transmembrane region" description="Helical" evidence="6">
    <location>
        <begin position="382"/>
        <end position="407"/>
    </location>
</feature>
<reference evidence="7 8" key="1">
    <citation type="submission" date="2013-02" db="EMBL/GenBank/DDBJ databases">
        <title>The Genome Sequence of Enterococcus pallens BAA-351.</title>
        <authorList>
            <consortium name="The Broad Institute Genome Sequencing Platform"/>
            <consortium name="The Broad Institute Genome Sequencing Center for Infectious Disease"/>
            <person name="Earl A.M."/>
            <person name="Gilmore M.S."/>
            <person name="Lebreton F."/>
            <person name="Walker B."/>
            <person name="Young S.K."/>
            <person name="Zeng Q."/>
            <person name="Gargeya S."/>
            <person name="Fitzgerald M."/>
            <person name="Haas B."/>
            <person name="Abouelleil A."/>
            <person name="Alvarado L."/>
            <person name="Arachchi H.M."/>
            <person name="Berlin A.M."/>
            <person name="Chapman S.B."/>
            <person name="Dewar J."/>
            <person name="Goldberg J."/>
            <person name="Griggs A."/>
            <person name="Gujja S."/>
            <person name="Hansen M."/>
            <person name="Howarth C."/>
            <person name="Imamovic A."/>
            <person name="Larimer J."/>
            <person name="McCowan C."/>
            <person name="Murphy C."/>
            <person name="Neiman D."/>
            <person name="Pearson M."/>
            <person name="Priest M."/>
            <person name="Roberts A."/>
            <person name="Saif S."/>
            <person name="Shea T."/>
            <person name="Sisk P."/>
            <person name="Sykes S."/>
            <person name="Wortman J."/>
            <person name="Nusbaum C."/>
            <person name="Birren B."/>
        </authorList>
    </citation>
    <scope>NUCLEOTIDE SEQUENCE [LARGE SCALE GENOMIC DNA]</scope>
    <source>
        <strain evidence="7 8">ATCC BAA-351</strain>
    </source>
</reference>
<dbReference type="OrthoDB" id="9780088at2"/>
<evidence type="ECO:0000256" key="3">
    <source>
        <dbReference type="ARBA" id="ARBA00022692"/>
    </source>
</evidence>
<protein>
    <submittedName>
        <fullName evidence="7">NCS1 nucleoside transporter</fullName>
    </submittedName>
</protein>
<dbReference type="CDD" id="cd11485">
    <property type="entry name" value="SLC-NCS1sbd_YbbW-like"/>
    <property type="match status" value="1"/>
</dbReference>
<comment type="similarity">
    <text evidence="2">Belongs to the purine-cytosine permease (2.A.39) family.</text>
</comment>
<feature type="transmembrane region" description="Helical" evidence="6">
    <location>
        <begin position="437"/>
        <end position="454"/>
    </location>
</feature>
<keyword evidence="5 6" id="KW-0472">Membrane</keyword>
<comment type="subcellular location">
    <subcellularLocation>
        <location evidence="1">Membrane</location>
        <topology evidence="1">Multi-pass membrane protein</topology>
    </subcellularLocation>
</comment>
<dbReference type="EMBL" id="AJAQ01000016">
    <property type="protein sequence ID" value="EOH93612.1"/>
    <property type="molecule type" value="Genomic_DNA"/>
</dbReference>
<evidence type="ECO:0000313" key="7">
    <source>
        <dbReference type="EMBL" id="EOH93612.1"/>
    </source>
</evidence>
<organism evidence="7 8">
    <name type="scientific">Enterococcus pallens ATCC BAA-351</name>
    <dbReference type="NCBI Taxonomy" id="1158607"/>
    <lineage>
        <taxon>Bacteria</taxon>
        <taxon>Bacillati</taxon>
        <taxon>Bacillota</taxon>
        <taxon>Bacilli</taxon>
        <taxon>Lactobacillales</taxon>
        <taxon>Enterococcaceae</taxon>
        <taxon>Enterococcus</taxon>
    </lineage>
</organism>
<feature type="transmembrane region" description="Helical" evidence="6">
    <location>
        <begin position="122"/>
        <end position="147"/>
    </location>
</feature>
<evidence type="ECO:0000256" key="1">
    <source>
        <dbReference type="ARBA" id="ARBA00004141"/>
    </source>
</evidence>
<name>R2QB08_9ENTE</name>
<keyword evidence="3 6" id="KW-0812">Transmembrane</keyword>
<dbReference type="PANTHER" id="PTHR30618">
    <property type="entry name" value="NCS1 FAMILY PURINE/PYRIMIDINE TRANSPORTER"/>
    <property type="match status" value="1"/>
</dbReference>
<dbReference type="Proteomes" id="UP000013782">
    <property type="component" value="Unassembled WGS sequence"/>
</dbReference>
<sequence>MKNEDYQVSQEEIAQFKGRGYNEDMLPKTLEKRNMGVKNYFTLWMGSVHNIPNYTAVGGFLFLGLSPINVMFALVISALVVALFMTMNGRAGSKYGIPFALHLRATYGDIGAKLPGFLRGCVAAIAWFGLQNYTGSLALLVLIGKVWPGFLALGGDASFFGIGIPGLIAFTLFWALNVLIGIGGGDMLNKFTAILSPLIYIVFGGMAIWALRVAGGIGPILNFDTTGATQAMNPVFAYFMIINSVLAVWAAPGASVSDFTQNAKSTRDQTVGQMASLLVAYVIFAFSSVAILIGGSIHYGIQEWNVLNIVDRWDSFPAIIVAMTVFLLTTISTNATGNIIPAAYQLCALFPKKMTYKKGVILAGLISFVIMPWKLMENADSIFIFLNSIGAVLGPVAGVMIAHYFFIRKQTIDLNALYIDPKADNSKNIYRGINRQAYIATIIALIVSLSGQFIPAMQAISNVSWLVGFGCAFAIYLGLKKLGSAGKTEEAFD</sequence>
<dbReference type="Pfam" id="PF02133">
    <property type="entry name" value="Transp_cyt_pur"/>
    <property type="match status" value="1"/>
</dbReference>
<gene>
    <name evidence="7" type="ORF">UAU_02308</name>
</gene>
<feature type="transmembrane region" description="Helical" evidence="6">
    <location>
        <begin position="277"/>
        <end position="299"/>
    </location>
</feature>
<keyword evidence="8" id="KW-1185">Reference proteome</keyword>
<evidence type="ECO:0000313" key="8">
    <source>
        <dbReference type="Proteomes" id="UP000013782"/>
    </source>
</evidence>
<dbReference type="RefSeq" id="WP_010757299.1">
    <property type="nucleotide sequence ID" value="NZ_ASWD01000001.1"/>
</dbReference>
<feature type="transmembrane region" description="Helical" evidence="6">
    <location>
        <begin position="460"/>
        <end position="479"/>
    </location>
</feature>
<feature type="transmembrane region" description="Helical" evidence="6">
    <location>
        <begin position="159"/>
        <end position="182"/>
    </location>
</feature>
<dbReference type="NCBIfam" id="NF008476">
    <property type="entry name" value="PRK11375.1"/>
    <property type="match status" value="1"/>
</dbReference>
<feature type="transmembrane region" description="Helical" evidence="6">
    <location>
        <begin position="359"/>
        <end position="376"/>
    </location>
</feature>
<dbReference type="PANTHER" id="PTHR30618:SF0">
    <property type="entry name" value="PURINE-URACIL PERMEASE NCS1"/>
    <property type="match status" value="1"/>
</dbReference>
<dbReference type="HOGENOM" id="CLU_021555_0_0_9"/>
<feature type="transmembrane region" description="Helical" evidence="6">
    <location>
        <begin position="235"/>
        <end position="256"/>
    </location>
</feature>
<accession>R2QB08</accession>
<evidence type="ECO:0000256" key="4">
    <source>
        <dbReference type="ARBA" id="ARBA00022989"/>
    </source>
</evidence>
<feature type="transmembrane region" description="Helical" evidence="6">
    <location>
        <begin position="60"/>
        <end position="85"/>
    </location>
</feature>
<dbReference type="GO" id="GO:0015205">
    <property type="term" value="F:nucleobase transmembrane transporter activity"/>
    <property type="evidence" value="ECO:0007669"/>
    <property type="project" value="TreeGrafter"/>
</dbReference>
<dbReference type="InterPro" id="IPR001248">
    <property type="entry name" value="Pur-cyt_permease"/>
</dbReference>
<evidence type="ECO:0000256" key="2">
    <source>
        <dbReference type="ARBA" id="ARBA00008974"/>
    </source>
</evidence>
<dbReference type="Gene3D" id="1.10.4160.10">
    <property type="entry name" value="Hydantoin permease"/>
    <property type="match status" value="1"/>
</dbReference>
<proteinExistence type="inferred from homology"/>
<evidence type="ECO:0000256" key="5">
    <source>
        <dbReference type="ARBA" id="ARBA00023136"/>
    </source>
</evidence>
<dbReference type="GO" id="GO:0005886">
    <property type="term" value="C:plasma membrane"/>
    <property type="evidence" value="ECO:0007669"/>
    <property type="project" value="TreeGrafter"/>
</dbReference>
<dbReference type="STRING" id="160454.RV10_GL002957"/>
<dbReference type="AlphaFoldDB" id="R2QB08"/>